<dbReference type="InterPro" id="IPR049883">
    <property type="entry name" value="NOTCH1_EGF-like"/>
</dbReference>
<dbReference type="PANTHER" id="PTHR27005:SF283">
    <property type="entry name" value="OS02G0633066 PROTEIN"/>
    <property type="match status" value="1"/>
</dbReference>
<dbReference type="InterPro" id="IPR017441">
    <property type="entry name" value="Protein_kinase_ATP_BS"/>
</dbReference>
<dbReference type="GO" id="GO:0007166">
    <property type="term" value="P:cell surface receptor signaling pathway"/>
    <property type="evidence" value="ECO:0007669"/>
    <property type="project" value="InterPro"/>
</dbReference>
<dbReference type="InterPro" id="IPR000742">
    <property type="entry name" value="EGF"/>
</dbReference>
<dbReference type="FunFam" id="1.10.510.10:FF:000084">
    <property type="entry name" value="Wall-associated receptor kinase 2"/>
    <property type="match status" value="1"/>
</dbReference>
<evidence type="ECO:0000256" key="15">
    <source>
        <dbReference type="ARBA" id="ARBA00023180"/>
    </source>
</evidence>
<dbReference type="PROSITE" id="PS01187">
    <property type="entry name" value="EGF_CA"/>
    <property type="match status" value="1"/>
</dbReference>
<dbReference type="CDD" id="cd14066">
    <property type="entry name" value="STKc_IRAK"/>
    <property type="match status" value="1"/>
</dbReference>
<evidence type="ECO:0000256" key="12">
    <source>
        <dbReference type="ARBA" id="ARBA00022989"/>
    </source>
</evidence>
<dbReference type="Proteomes" id="UP000283530">
    <property type="component" value="Unassembled WGS sequence"/>
</dbReference>
<evidence type="ECO:0000256" key="11">
    <source>
        <dbReference type="ARBA" id="ARBA00022840"/>
    </source>
</evidence>
<dbReference type="FunFam" id="2.10.25.10:FF:000038">
    <property type="entry name" value="Fibrillin 2"/>
    <property type="match status" value="1"/>
</dbReference>
<feature type="domain" description="EGF-like" evidence="22">
    <location>
        <begin position="287"/>
        <end position="321"/>
    </location>
</feature>
<dbReference type="InterPro" id="IPR025287">
    <property type="entry name" value="WAK_GUB"/>
</dbReference>
<dbReference type="InterPro" id="IPR011009">
    <property type="entry name" value="Kinase-like_dom_sf"/>
</dbReference>
<evidence type="ECO:0000256" key="2">
    <source>
        <dbReference type="ARBA" id="ARBA00022527"/>
    </source>
</evidence>
<dbReference type="SUPFAM" id="SSF56112">
    <property type="entry name" value="Protein kinase-like (PK-like)"/>
    <property type="match status" value="1"/>
</dbReference>
<dbReference type="InterPro" id="IPR000152">
    <property type="entry name" value="EGF-type_Asp/Asn_hydroxyl_site"/>
</dbReference>
<feature type="chain" id="PRO_5019551951" evidence="20">
    <location>
        <begin position="19"/>
        <end position="733"/>
    </location>
</feature>
<keyword evidence="11 18" id="KW-0067">ATP-binding</keyword>
<feature type="binding site" evidence="18">
    <location>
        <position position="440"/>
    </location>
    <ligand>
        <name>ATP</name>
        <dbReference type="ChEBI" id="CHEBI:30616"/>
    </ligand>
</feature>
<evidence type="ECO:0000256" key="4">
    <source>
        <dbReference type="ARBA" id="ARBA00022553"/>
    </source>
</evidence>
<dbReference type="PROSITE" id="PS00108">
    <property type="entry name" value="PROTEIN_KINASE_ST"/>
    <property type="match status" value="1"/>
</dbReference>
<evidence type="ECO:0000256" key="20">
    <source>
        <dbReference type="SAM" id="SignalP"/>
    </source>
</evidence>
<dbReference type="InterPro" id="IPR001881">
    <property type="entry name" value="EGF-like_Ca-bd_dom"/>
</dbReference>
<dbReference type="InterPro" id="IPR001245">
    <property type="entry name" value="Ser-Thr/Tyr_kinase_cat_dom"/>
</dbReference>
<feature type="signal peptide" evidence="20">
    <location>
        <begin position="1"/>
        <end position="18"/>
    </location>
</feature>
<keyword evidence="12 19" id="KW-1133">Transmembrane helix</keyword>
<dbReference type="Pfam" id="PF07714">
    <property type="entry name" value="PK_Tyr_Ser-Thr"/>
    <property type="match status" value="1"/>
</dbReference>
<dbReference type="Gene3D" id="2.10.25.10">
    <property type="entry name" value="Laminin"/>
    <property type="match status" value="1"/>
</dbReference>
<organism evidence="23 24">
    <name type="scientific">Cinnamomum micranthum f. kanehirae</name>
    <dbReference type="NCBI Taxonomy" id="337451"/>
    <lineage>
        <taxon>Eukaryota</taxon>
        <taxon>Viridiplantae</taxon>
        <taxon>Streptophyta</taxon>
        <taxon>Embryophyta</taxon>
        <taxon>Tracheophyta</taxon>
        <taxon>Spermatophyta</taxon>
        <taxon>Magnoliopsida</taxon>
        <taxon>Magnoliidae</taxon>
        <taxon>Laurales</taxon>
        <taxon>Lauraceae</taxon>
        <taxon>Cinnamomum</taxon>
    </lineage>
</organism>
<comment type="caution">
    <text evidence="23">The sequence shown here is derived from an EMBL/GenBank/DDBJ whole genome shotgun (WGS) entry which is preliminary data.</text>
</comment>
<dbReference type="PANTHER" id="PTHR27005">
    <property type="entry name" value="WALL-ASSOCIATED RECEPTOR KINASE-LIKE 21"/>
    <property type="match status" value="1"/>
</dbReference>
<dbReference type="EMBL" id="QPKB01000003">
    <property type="protein sequence ID" value="RWR79330.1"/>
    <property type="molecule type" value="Genomic_DNA"/>
</dbReference>
<keyword evidence="8" id="KW-0677">Repeat</keyword>
<dbReference type="Gene3D" id="1.10.510.10">
    <property type="entry name" value="Transferase(Phosphotransferase) domain 1"/>
    <property type="match status" value="1"/>
</dbReference>
<keyword evidence="24" id="KW-1185">Reference proteome</keyword>
<evidence type="ECO:0000256" key="7">
    <source>
        <dbReference type="ARBA" id="ARBA00022729"/>
    </source>
</evidence>
<dbReference type="GO" id="GO:0005509">
    <property type="term" value="F:calcium ion binding"/>
    <property type="evidence" value="ECO:0007669"/>
    <property type="project" value="InterPro"/>
</dbReference>
<proteinExistence type="predicted"/>
<keyword evidence="7 20" id="KW-0732">Signal</keyword>
<keyword evidence="3 17" id="KW-0245">EGF-like domain</keyword>
<gene>
    <name evidence="23" type="ORF">CKAN_00790000</name>
</gene>
<evidence type="ECO:0000256" key="14">
    <source>
        <dbReference type="ARBA" id="ARBA00023157"/>
    </source>
</evidence>
<dbReference type="Pfam" id="PF07645">
    <property type="entry name" value="EGF_CA"/>
    <property type="match status" value="1"/>
</dbReference>
<dbReference type="STRING" id="337451.A0A443NLD1"/>
<dbReference type="InterPro" id="IPR008271">
    <property type="entry name" value="Ser/Thr_kinase_AS"/>
</dbReference>
<comment type="caution">
    <text evidence="17">Lacks conserved residue(s) required for the propagation of feature annotation.</text>
</comment>
<dbReference type="GO" id="GO:0005524">
    <property type="term" value="F:ATP binding"/>
    <property type="evidence" value="ECO:0007669"/>
    <property type="project" value="UniProtKB-UniRule"/>
</dbReference>
<dbReference type="SMART" id="SM00179">
    <property type="entry name" value="EGF_CA"/>
    <property type="match status" value="1"/>
</dbReference>
<dbReference type="CDD" id="cd00054">
    <property type="entry name" value="EGF_CA"/>
    <property type="match status" value="1"/>
</dbReference>
<dbReference type="SUPFAM" id="SSF57196">
    <property type="entry name" value="EGF/Laminin"/>
    <property type="match status" value="1"/>
</dbReference>
<dbReference type="GO" id="GO:0004674">
    <property type="term" value="F:protein serine/threonine kinase activity"/>
    <property type="evidence" value="ECO:0007669"/>
    <property type="project" value="UniProtKB-KW"/>
</dbReference>
<evidence type="ECO:0000313" key="24">
    <source>
        <dbReference type="Proteomes" id="UP000283530"/>
    </source>
</evidence>
<keyword evidence="5" id="KW-0808">Transferase</keyword>
<dbReference type="PROSITE" id="PS00010">
    <property type="entry name" value="ASX_HYDROXYL"/>
    <property type="match status" value="1"/>
</dbReference>
<evidence type="ECO:0000259" key="22">
    <source>
        <dbReference type="PROSITE" id="PS50026"/>
    </source>
</evidence>
<keyword evidence="14" id="KW-1015">Disulfide bond</keyword>
<evidence type="ECO:0000313" key="23">
    <source>
        <dbReference type="EMBL" id="RWR79330.1"/>
    </source>
</evidence>
<evidence type="ECO:0000256" key="10">
    <source>
        <dbReference type="ARBA" id="ARBA00022777"/>
    </source>
</evidence>
<evidence type="ECO:0000256" key="9">
    <source>
        <dbReference type="ARBA" id="ARBA00022741"/>
    </source>
</evidence>
<dbReference type="Gene3D" id="3.30.200.20">
    <property type="entry name" value="Phosphorylase Kinase, domain 1"/>
    <property type="match status" value="1"/>
</dbReference>
<name>A0A443NLD1_9MAGN</name>
<evidence type="ECO:0000256" key="1">
    <source>
        <dbReference type="ARBA" id="ARBA00004479"/>
    </source>
</evidence>
<evidence type="ECO:0000259" key="21">
    <source>
        <dbReference type="PROSITE" id="PS50011"/>
    </source>
</evidence>
<feature type="transmembrane region" description="Helical" evidence="19">
    <location>
        <begin position="343"/>
        <end position="363"/>
    </location>
</feature>
<dbReference type="PROSITE" id="PS50011">
    <property type="entry name" value="PROTEIN_KINASE_DOM"/>
    <property type="match status" value="1"/>
</dbReference>
<keyword evidence="15" id="KW-0325">Glycoprotein</keyword>
<dbReference type="PROSITE" id="PS00107">
    <property type="entry name" value="PROTEIN_KINASE_ATP"/>
    <property type="match status" value="1"/>
</dbReference>
<dbReference type="InterPro" id="IPR000719">
    <property type="entry name" value="Prot_kinase_dom"/>
</dbReference>
<protein>
    <submittedName>
        <fullName evidence="23">Putative wall-associated receptor kinase-like protein 16</fullName>
    </submittedName>
</protein>
<dbReference type="AlphaFoldDB" id="A0A443NLD1"/>
<dbReference type="GO" id="GO:0005886">
    <property type="term" value="C:plasma membrane"/>
    <property type="evidence" value="ECO:0007669"/>
    <property type="project" value="TreeGrafter"/>
</dbReference>
<evidence type="ECO:0000256" key="6">
    <source>
        <dbReference type="ARBA" id="ARBA00022692"/>
    </source>
</evidence>
<dbReference type="FunFam" id="2.10.25.10:FF:000628">
    <property type="entry name" value="Wall-associated receptor kinase 2"/>
    <property type="match status" value="1"/>
</dbReference>
<reference evidence="23 24" key="1">
    <citation type="journal article" date="2019" name="Nat. Plants">
        <title>Stout camphor tree genome fills gaps in understanding of flowering plant genome evolution.</title>
        <authorList>
            <person name="Chaw S.M."/>
            <person name="Liu Y.C."/>
            <person name="Wu Y.W."/>
            <person name="Wang H.Y."/>
            <person name="Lin C.I."/>
            <person name="Wu C.S."/>
            <person name="Ke H.M."/>
            <person name="Chang L.Y."/>
            <person name="Hsu C.Y."/>
            <person name="Yang H.T."/>
            <person name="Sudianto E."/>
            <person name="Hsu M.H."/>
            <person name="Wu K.P."/>
            <person name="Wang L.N."/>
            <person name="Leebens-Mack J.H."/>
            <person name="Tsai I.J."/>
        </authorList>
    </citation>
    <scope>NUCLEOTIDE SEQUENCE [LARGE SCALE GENOMIC DNA]</scope>
    <source>
        <strain evidence="24">cv. Chaw 1501</strain>
        <tissue evidence="23">Young leaves</tissue>
    </source>
</reference>
<keyword evidence="10 23" id="KW-0418">Kinase</keyword>
<evidence type="ECO:0000256" key="18">
    <source>
        <dbReference type="PROSITE-ProRule" id="PRU10141"/>
    </source>
</evidence>
<dbReference type="InterPro" id="IPR018097">
    <property type="entry name" value="EGF_Ca-bd_CS"/>
</dbReference>
<keyword evidence="9 18" id="KW-0547">Nucleotide-binding</keyword>
<dbReference type="InterPro" id="IPR045274">
    <property type="entry name" value="WAK-like"/>
</dbReference>
<keyword evidence="4" id="KW-0597">Phosphoprotein</keyword>
<dbReference type="SMART" id="SM00181">
    <property type="entry name" value="EGF"/>
    <property type="match status" value="2"/>
</dbReference>
<evidence type="ECO:0000256" key="16">
    <source>
        <dbReference type="ARBA" id="ARBA00058961"/>
    </source>
</evidence>
<evidence type="ECO:0000256" key="8">
    <source>
        <dbReference type="ARBA" id="ARBA00022737"/>
    </source>
</evidence>
<keyword evidence="6 19" id="KW-0812">Transmembrane</keyword>
<comment type="function">
    <text evidence="16">Serine/threonine-protein kinase that may function as a signaling receptor of extracellular matrix component. Binding to pectin may have significance in the control of cell expansion, morphogenesis and development.</text>
</comment>
<evidence type="ECO:0000256" key="17">
    <source>
        <dbReference type="PROSITE-ProRule" id="PRU00076"/>
    </source>
</evidence>
<dbReference type="PROSITE" id="PS50026">
    <property type="entry name" value="EGF_3"/>
    <property type="match status" value="1"/>
</dbReference>
<accession>A0A443NLD1</accession>
<feature type="domain" description="Protein kinase" evidence="21">
    <location>
        <begin position="411"/>
        <end position="693"/>
    </location>
</feature>
<dbReference type="Pfam" id="PF13947">
    <property type="entry name" value="GUB_WAK_bind"/>
    <property type="match status" value="1"/>
</dbReference>
<evidence type="ECO:0000256" key="19">
    <source>
        <dbReference type="SAM" id="Phobius"/>
    </source>
</evidence>
<evidence type="ECO:0000256" key="13">
    <source>
        <dbReference type="ARBA" id="ARBA00023136"/>
    </source>
</evidence>
<dbReference type="FunFam" id="3.30.200.20:FF:000043">
    <property type="entry name" value="Wall-associated receptor kinase 2"/>
    <property type="match status" value="1"/>
</dbReference>
<keyword evidence="2" id="KW-0723">Serine/threonine-protein kinase</keyword>
<keyword evidence="13 19" id="KW-0472">Membrane</keyword>
<sequence length="733" mass="81438">MTLQWLLQIFCFLAIAAADGMKPKCQTHCGNVSIPYPFGIGHPSCYRNEYFKLRCNDTLTPPKLFWINLEIQNISLLGQMTIATVICWDCYTQDGNSSTNNYCWINLNDTGPYTFSNTRNKFTVIGCDTWGHITGSWGRDFTSGCISYCTDSSSVINGSCTGIGCCQSSIPAGVKKFNYKVGTYRNHSQVWDFNRCGYSFLIDQDRFNFSLSDLAGINFRNGTTSVPVLLDWVAGNETCQEAEAKKVTYACLSENSHCYASTNGPGYRCNCTSGYQGNPYIRGGCQDIDECQDQGNNPCKGICVNTIGSYNCSCPKGTHGDGRKEGNGCTEDSQEFPVLNVTLGISLSLFFLFIGTIGTYWVWRKRAMIKLKQKFFQQNGGLLLQQKISTHRAESFKIFTSNELERATENYNVSRIVGQGGYGVVYKGTLPNNITVAIKKSKIGDTSQIEQFINEIDIVSQINHRNVVKLLGCCLEDQVPLLVYEFISNGTLYNHIHERGQTRSISLQNRLRIATETAEALSYLHSAASIPIFHRDVKSSNILLDDNLTAKVSDFGASRLVPIDQTQITTLVQGTLGYLDPEYFQTGQLTAKSDVYSFGVVLVELLTGEKPVCLNRSLEERNLAMHFISAMKENRLLQVLQDEILQEGQEALLIAMAQLAKRCLKLKGEERPTMKEVAVELHGLRGFQDHPWVNNNIEENESLLGGASHGCTSEATGQYSLGNSLLSTLEDGR</sequence>
<dbReference type="GO" id="GO:0030247">
    <property type="term" value="F:polysaccharide binding"/>
    <property type="evidence" value="ECO:0007669"/>
    <property type="project" value="InterPro"/>
</dbReference>
<evidence type="ECO:0000256" key="3">
    <source>
        <dbReference type="ARBA" id="ARBA00022536"/>
    </source>
</evidence>
<comment type="subcellular location">
    <subcellularLocation>
        <location evidence="1">Membrane</location>
        <topology evidence="1">Single-pass type I membrane protein</topology>
    </subcellularLocation>
</comment>
<keyword evidence="23" id="KW-0675">Receptor</keyword>
<dbReference type="SMART" id="SM00220">
    <property type="entry name" value="S_TKc"/>
    <property type="match status" value="1"/>
</dbReference>
<dbReference type="OrthoDB" id="4062651at2759"/>
<evidence type="ECO:0000256" key="5">
    <source>
        <dbReference type="ARBA" id="ARBA00022679"/>
    </source>
</evidence>